<organism evidence="1 2">
    <name type="scientific">Methylobacterium indicum</name>
    <dbReference type="NCBI Taxonomy" id="1775910"/>
    <lineage>
        <taxon>Bacteria</taxon>
        <taxon>Pseudomonadati</taxon>
        <taxon>Pseudomonadota</taxon>
        <taxon>Alphaproteobacteria</taxon>
        <taxon>Hyphomicrobiales</taxon>
        <taxon>Methylobacteriaceae</taxon>
        <taxon>Methylobacterium</taxon>
    </lineage>
</organism>
<protein>
    <submittedName>
        <fullName evidence="1">Uncharacterized protein</fullName>
    </submittedName>
</protein>
<name>A0ABR5HGL0_9HYPH</name>
<evidence type="ECO:0000313" key="2">
    <source>
        <dbReference type="Proteomes" id="UP000036471"/>
    </source>
</evidence>
<evidence type="ECO:0000313" key="1">
    <source>
        <dbReference type="EMBL" id="KMO25691.1"/>
    </source>
</evidence>
<proteinExistence type="predicted"/>
<dbReference type="InterPro" id="IPR006311">
    <property type="entry name" value="TAT_signal"/>
</dbReference>
<reference evidence="1 2" key="1">
    <citation type="submission" date="2014-11" db="EMBL/GenBank/DDBJ databases">
        <title>Comparative genomics of Methylobacterium species.</title>
        <authorList>
            <person name="Chaudhry V."/>
            <person name="Patil P.B."/>
        </authorList>
    </citation>
    <scope>NUCLEOTIDE SEQUENCE [LARGE SCALE GENOMIC DNA]</scope>
    <source>
        <strain evidence="1 2">SE3.6</strain>
    </source>
</reference>
<dbReference type="EMBL" id="JTHG01000046">
    <property type="protein sequence ID" value="KMO25691.1"/>
    <property type="molecule type" value="Genomic_DNA"/>
</dbReference>
<gene>
    <name evidence="1" type="ORF">QR79_06510</name>
</gene>
<keyword evidence="2" id="KW-1185">Reference proteome</keyword>
<accession>A0ABR5HGL0</accession>
<sequence>MSAPQPVRTSRRSIFGAIFGAGAFAALGAPAVAARPALRGGDANRLPDHAAFWSRLPLPFSPAEAWKLLAPEVQAEIGSAIITMHLADYIHGDGMADADQFHDVALRDEASGVANHILNRMGDRLWSLFPDLYGPDGDHPRWALDSGLAA</sequence>
<dbReference type="Proteomes" id="UP000036471">
    <property type="component" value="Unassembled WGS sequence"/>
</dbReference>
<comment type="caution">
    <text evidence="1">The sequence shown here is derived from an EMBL/GenBank/DDBJ whole genome shotgun (WGS) entry which is preliminary data.</text>
</comment>
<dbReference type="PROSITE" id="PS51318">
    <property type="entry name" value="TAT"/>
    <property type="match status" value="1"/>
</dbReference>